<organism evidence="6 7">
    <name type="scientific">Caldalkalibacillus horti</name>
    <dbReference type="NCBI Taxonomy" id="77523"/>
    <lineage>
        <taxon>Bacteria</taxon>
        <taxon>Bacillati</taxon>
        <taxon>Bacillota</taxon>
        <taxon>Bacilli</taxon>
        <taxon>Bacillales</taxon>
        <taxon>Bacillaceae</taxon>
        <taxon>Caldalkalibacillus</taxon>
    </lineage>
</organism>
<dbReference type="InterPro" id="IPR020550">
    <property type="entry name" value="Inositol_monophosphatase_CS"/>
</dbReference>
<dbReference type="PROSITE" id="PS00629">
    <property type="entry name" value="IMP_1"/>
    <property type="match status" value="1"/>
</dbReference>
<sequence>MNSGTFKAIFEHAKEWTLEAGRQLRETLQDQIVVEYKTSAADLVTEKDKAIEQFFVERINEFYPKHFILGEEGIASGQEFQPEKETVWIIDPIDGTTNFVHQKKDFSISIGIFVKGTPMIGIIYDPIQDECFYAQKGEGAYHNGKKLPLLSETTVEESVLGINALWLTSNEIFDHARFQSLVRHARAVRSVGSAALELAYVACGRFDGSVSLRLSPWDYAGGVAILEEVGAKVTTIDNQPLSISAKRTTVFAASPKLHQEIMENFLLSSDIPKYSLKV</sequence>
<dbReference type="EC" id="3.1.3.25" evidence="2"/>
<gene>
    <name evidence="6" type="ORF">J2S11_002848</name>
</gene>
<keyword evidence="4 6" id="KW-0378">Hydrolase</keyword>
<protein>
    <recommendedName>
        <fullName evidence="2">inositol-phosphate phosphatase</fullName>
        <ecNumber evidence="2">3.1.3.25</ecNumber>
    </recommendedName>
</protein>
<reference evidence="6 7" key="1">
    <citation type="submission" date="2023-07" db="EMBL/GenBank/DDBJ databases">
        <title>Genomic Encyclopedia of Type Strains, Phase IV (KMG-IV): sequencing the most valuable type-strain genomes for metagenomic binning, comparative biology and taxonomic classification.</title>
        <authorList>
            <person name="Goeker M."/>
        </authorList>
    </citation>
    <scope>NUCLEOTIDE SEQUENCE [LARGE SCALE GENOMIC DNA]</scope>
    <source>
        <strain evidence="6 7">DSM 12751</strain>
    </source>
</reference>
<evidence type="ECO:0000313" key="6">
    <source>
        <dbReference type="EMBL" id="MDQ0166932.1"/>
    </source>
</evidence>
<dbReference type="SUPFAM" id="SSF56655">
    <property type="entry name" value="Carbohydrate phosphatase"/>
    <property type="match status" value="1"/>
</dbReference>
<comment type="catalytic activity">
    <reaction evidence="1">
        <text>a myo-inositol phosphate + H2O = myo-inositol + phosphate</text>
        <dbReference type="Rhea" id="RHEA:24056"/>
        <dbReference type="ChEBI" id="CHEBI:15377"/>
        <dbReference type="ChEBI" id="CHEBI:17268"/>
        <dbReference type="ChEBI" id="CHEBI:43474"/>
        <dbReference type="ChEBI" id="CHEBI:84139"/>
        <dbReference type="EC" id="3.1.3.25"/>
    </reaction>
</comment>
<dbReference type="Proteomes" id="UP001235840">
    <property type="component" value="Unassembled WGS sequence"/>
</dbReference>
<dbReference type="Gene3D" id="3.30.540.10">
    <property type="entry name" value="Fructose-1,6-Bisphosphatase, subunit A, domain 1"/>
    <property type="match status" value="1"/>
</dbReference>
<dbReference type="Gene3D" id="3.40.190.80">
    <property type="match status" value="1"/>
</dbReference>
<dbReference type="InterPro" id="IPR020583">
    <property type="entry name" value="Inositol_monoP_metal-BS"/>
</dbReference>
<proteinExistence type="predicted"/>
<dbReference type="Pfam" id="PF00459">
    <property type="entry name" value="Inositol_P"/>
    <property type="match status" value="1"/>
</dbReference>
<dbReference type="GO" id="GO:0052834">
    <property type="term" value="F:inositol monophosphate phosphatase activity"/>
    <property type="evidence" value="ECO:0007669"/>
    <property type="project" value="UniProtKB-EC"/>
</dbReference>
<dbReference type="PRINTS" id="PR00377">
    <property type="entry name" value="IMPHPHTASES"/>
</dbReference>
<dbReference type="PANTHER" id="PTHR20854:SF4">
    <property type="entry name" value="INOSITOL-1-MONOPHOSPHATASE-RELATED"/>
    <property type="match status" value="1"/>
</dbReference>
<keyword evidence="7" id="KW-1185">Reference proteome</keyword>
<evidence type="ECO:0000256" key="3">
    <source>
        <dbReference type="ARBA" id="ARBA00022723"/>
    </source>
</evidence>
<name>A0ABT9W117_9BACI</name>
<dbReference type="RefSeq" id="WP_307395530.1">
    <property type="nucleotide sequence ID" value="NZ_BAAADK010000003.1"/>
</dbReference>
<keyword evidence="5" id="KW-0460">Magnesium</keyword>
<evidence type="ECO:0000256" key="2">
    <source>
        <dbReference type="ARBA" id="ARBA00013106"/>
    </source>
</evidence>
<comment type="caution">
    <text evidence="6">The sequence shown here is derived from an EMBL/GenBank/DDBJ whole genome shotgun (WGS) entry which is preliminary data.</text>
</comment>
<dbReference type="CDD" id="cd01637">
    <property type="entry name" value="IMPase_like"/>
    <property type="match status" value="1"/>
</dbReference>
<keyword evidence="3" id="KW-0479">Metal-binding</keyword>
<evidence type="ECO:0000256" key="1">
    <source>
        <dbReference type="ARBA" id="ARBA00001033"/>
    </source>
</evidence>
<accession>A0ABT9W117</accession>
<dbReference type="PANTHER" id="PTHR20854">
    <property type="entry name" value="INOSITOL MONOPHOSPHATASE"/>
    <property type="match status" value="1"/>
</dbReference>
<evidence type="ECO:0000313" key="7">
    <source>
        <dbReference type="Proteomes" id="UP001235840"/>
    </source>
</evidence>
<dbReference type="InterPro" id="IPR000760">
    <property type="entry name" value="Inositol_monophosphatase-like"/>
</dbReference>
<evidence type="ECO:0000256" key="5">
    <source>
        <dbReference type="ARBA" id="ARBA00022842"/>
    </source>
</evidence>
<dbReference type="EMBL" id="JAUSTY010000011">
    <property type="protein sequence ID" value="MDQ0166932.1"/>
    <property type="molecule type" value="Genomic_DNA"/>
</dbReference>
<dbReference type="PROSITE" id="PS00630">
    <property type="entry name" value="IMP_2"/>
    <property type="match status" value="1"/>
</dbReference>
<evidence type="ECO:0000256" key="4">
    <source>
        <dbReference type="ARBA" id="ARBA00022801"/>
    </source>
</evidence>